<dbReference type="RefSeq" id="WP_014391475.1">
    <property type="nucleotide sequence ID" value="NZ_CP014618.1"/>
</dbReference>
<protein>
    <recommendedName>
        <fullName evidence="4">Holin</fullName>
    </recommendedName>
</protein>
<dbReference type="Proteomes" id="UP000540079">
    <property type="component" value="Unassembled WGS sequence"/>
</dbReference>
<reference evidence="2 3" key="1">
    <citation type="journal article" date="2018" name="Front. Microbiol.">
        <title>Genetic and Phylogenetic Characteristics of Pasteurella multocida Isolates From Different Host Species.</title>
        <authorList>
            <person name="Peng Z."/>
            <person name="Liang W."/>
            <person name="Wang F."/>
            <person name="Xu Z."/>
            <person name="Xie Z."/>
            <person name="Lian Z."/>
            <person name="Hua L."/>
            <person name="Zhou R."/>
            <person name="Chen H."/>
            <person name="Wu B."/>
        </authorList>
    </citation>
    <scope>NUCLEOTIDE SEQUENCE [LARGE SCALE GENOMIC DNA]</scope>
    <source>
        <strain evidence="2 3">HNA06</strain>
    </source>
</reference>
<organism evidence="2 3">
    <name type="scientific">Pasteurella multocida</name>
    <dbReference type="NCBI Taxonomy" id="747"/>
    <lineage>
        <taxon>Bacteria</taxon>
        <taxon>Pseudomonadati</taxon>
        <taxon>Pseudomonadota</taxon>
        <taxon>Gammaproteobacteria</taxon>
        <taxon>Pasteurellales</taxon>
        <taxon>Pasteurellaceae</taxon>
        <taxon>Pasteurella</taxon>
    </lineage>
</organism>
<evidence type="ECO:0000313" key="2">
    <source>
        <dbReference type="EMBL" id="NNI79960.1"/>
    </source>
</evidence>
<comment type="caution">
    <text evidence="2">The sequence shown here is derived from an EMBL/GenBank/DDBJ whole genome shotgun (WGS) entry which is preliminary data.</text>
</comment>
<dbReference type="EMBL" id="PPVL01000014">
    <property type="protein sequence ID" value="NNI79960.1"/>
    <property type="molecule type" value="Genomic_DNA"/>
</dbReference>
<evidence type="ECO:0000256" key="1">
    <source>
        <dbReference type="SAM" id="Phobius"/>
    </source>
</evidence>
<accession>A0A849CTS6</accession>
<sequence length="86" mass="10020">MKMKDAGTQSYIWSGFGAFFALLSLQEWLAVISLTVGVITMLVNSYYKKKENERKNAEKVRLEELHKLRVERMRIKLEKEKAGLVK</sequence>
<dbReference type="Pfam" id="PF16080">
    <property type="entry name" value="Phage_holin_2_3"/>
    <property type="match status" value="1"/>
</dbReference>
<feature type="transmembrane region" description="Helical" evidence="1">
    <location>
        <begin position="28"/>
        <end position="47"/>
    </location>
</feature>
<proteinExistence type="predicted"/>
<evidence type="ECO:0008006" key="4">
    <source>
        <dbReference type="Google" id="ProtNLM"/>
    </source>
</evidence>
<gene>
    <name evidence="2" type="ORF">C2800_11135</name>
</gene>
<evidence type="ECO:0000313" key="3">
    <source>
        <dbReference type="Proteomes" id="UP000540079"/>
    </source>
</evidence>
<keyword evidence="1" id="KW-1133">Transmembrane helix</keyword>
<dbReference type="InterPro" id="IPR032118">
    <property type="entry name" value="Phage_holin_HP1"/>
</dbReference>
<keyword evidence="1" id="KW-0472">Membrane</keyword>
<name>A0A849CTS6_PASMD</name>
<keyword evidence="1" id="KW-0812">Transmembrane</keyword>
<dbReference type="AlphaFoldDB" id="A0A849CTS6"/>